<dbReference type="EMBL" id="JBHSTZ010000014">
    <property type="protein sequence ID" value="MFC6380801.1"/>
    <property type="molecule type" value="Genomic_DNA"/>
</dbReference>
<comment type="caution">
    <text evidence="2">The sequence shown here is derived from an EMBL/GenBank/DDBJ whole genome shotgun (WGS) entry which is preliminary data.</text>
</comment>
<accession>A0ABW1W525</accession>
<name>A0ABW1W525_9GAMM</name>
<feature type="compositionally biased region" description="Polar residues" evidence="1">
    <location>
        <begin position="119"/>
        <end position="138"/>
    </location>
</feature>
<organism evidence="2 3">
    <name type="scientific">Psychrobacter glacincola</name>
    <dbReference type="NCBI Taxonomy" id="56810"/>
    <lineage>
        <taxon>Bacteria</taxon>
        <taxon>Pseudomonadati</taxon>
        <taxon>Pseudomonadota</taxon>
        <taxon>Gammaproteobacteria</taxon>
        <taxon>Moraxellales</taxon>
        <taxon>Moraxellaceae</taxon>
        <taxon>Psychrobacter</taxon>
    </lineage>
</organism>
<dbReference type="RefSeq" id="WP_201561210.1">
    <property type="nucleotide sequence ID" value="NZ_CAJGZK010000001.1"/>
</dbReference>
<keyword evidence="3" id="KW-1185">Reference proteome</keyword>
<gene>
    <name evidence="2" type="ORF">ACFP58_04850</name>
</gene>
<proteinExistence type="predicted"/>
<dbReference type="Proteomes" id="UP001596264">
    <property type="component" value="Unassembled WGS sequence"/>
</dbReference>
<feature type="region of interest" description="Disordered" evidence="1">
    <location>
        <begin position="118"/>
        <end position="144"/>
    </location>
</feature>
<evidence type="ECO:0000256" key="1">
    <source>
        <dbReference type="SAM" id="MobiDB-lite"/>
    </source>
</evidence>
<sequence length="178" mass="20258">MPLRPIDAIFVHPERRLYVVYYRGELWQLPRMKIDGQSWQNRQPYTDDSSGLYLSIHQAISDPVLAQKLRTLNLPMAVRGSTLARFEAWWETHGFDWLKDKLSTGQSPLAAHQADTKMIDNQPSSPSNYLSALASRDNTTTHKNPEQKAIAVAVAEEVTDIFADMLADLADEVLHQQR</sequence>
<evidence type="ECO:0000313" key="3">
    <source>
        <dbReference type="Proteomes" id="UP001596264"/>
    </source>
</evidence>
<reference evidence="3" key="1">
    <citation type="journal article" date="2019" name="Int. J. Syst. Evol. Microbiol.">
        <title>The Global Catalogue of Microorganisms (GCM) 10K type strain sequencing project: providing services to taxonomists for standard genome sequencing and annotation.</title>
        <authorList>
            <consortium name="The Broad Institute Genomics Platform"/>
            <consortium name="The Broad Institute Genome Sequencing Center for Infectious Disease"/>
            <person name="Wu L."/>
            <person name="Ma J."/>
        </authorList>
    </citation>
    <scope>NUCLEOTIDE SEQUENCE [LARGE SCALE GENOMIC DNA]</scope>
    <source>
        <strain evidence="3">CCM 2050</strain>
    </source>
</reference>
<protein>
    <submittedName>
        <fullName evidence="2">Uncharacterized protein</fullName>
    </submittedName>
</protein>
<evidence type="ECO:0000313" key="2">
    <source>
        <dbReference type="EMBL" id="MFC6380801.1"/>
    </source>
</evidence>